<dbReference type="InterPro" id="IPR029058">
    <property type="entry name" value="AB_hydrolase_fold"/>
</dbReference>
<dbReference type="Pfam" id="PF05705">
    <property type="entry name" value="DUF829"/>
    <property type="match status" value="1"/>
</dbReference>
<feature type="compositionally biased region" description="Basic and acidic residues" evidence="1">
    <location>
        <begin position="300"/>
        <end position="322"/>
    </location>
</feature>
<dbReference type="PANTHER" id="PTHR20908:SF1">
    <property type="entry name" value="LD15586P"/>
    <property type="match status" value="1"/>
</dbReference>
<dbReference type="Proteomes" id="UP000694888">
    <property type="component" value="Unplaced"/>
</dbReference>
<evidence type="ECO:0000313" key="3">
    <source>
        <dbReference type="RefSeq" id="XP_005111442.1"/>
    </source>
</evidence>
<sequence length="322" mass="36274">MAASVLKPANALLGAVSVASRALKKNAAVVVTSCRYESGLPPLKTEKISDNLQLKSIQDDSQSSRPLILLFGWMLAKQKHLNKYGNMYHSKGFDVLSLKMRPGQVLIPQRAQDTVEHLLSVLEDSSLAQKPLMVHGFSVGGYMYGEMLVKLRQQRARWQGICDRMTGQIFDSPVDYEGIAPGFSRVLVKNRLGQKLLLNTLEGYLKLFQKPITRHYLASSQAFHDNNLRLPSLMLYSRADPIGVDTRIELVIKKWKAAGIPVMSRCWESSPHVSHFHRHPDEYVEAVLGFLDSIRLSQPEQKDSKIPEEGKTKAKEEIQQRI</sequence>
<reference evidence="3" key="1">
    <citation type="submission" date="2025-08" db="UniProtKB">
        <authorList>
            <consortium name="RefSeq"/>
        </authorList>
    </citation>
    <scope>IDENTIFICATION</scope>
</reference>
<organism evidence="2 3">
    <name type="scientific">Aplysia californica</name>
    <name type="common">California sea hare</name>
    <dbReference type="NCBI Taxonomy" id="6500"/>
    <lineage>
        <taxon>Eukaryota</taxon>
        <taxon>Metazoa</taxon>
        <taxon>Spiralia</taxon>
        <taxon>Lophotrochozoa</taxon>
        <taxon>Mollusca</taxon>
        <taxon>Gastropoda</taxon>
        <taxon>Heterobranchia</taxon>
        <taxon>Euthyneura</taxon>
        <taxon>Tectipleura</taxon>
        <taxon>Aplysiida</taxon>
        <taxon>Aplysioidea</taxon>
        <taxon>Aplysiidae</taxon>
        <taxon>Aplysia</taxon>
    </lineage>
</organism>
<feature type="region of interest" description="Disordered" evidence="1">
    <location>
        <begin position="299"/>
        <end position="322"/>
    </location>
</feature>
<dbReference type="Gene3D" id="3.40.50.1820">
    <property type="entry name" value="alpha/beta hydrolase"/>
    <property type="match status" value="1"/>
</dbReference>
<keyword evidence="3" id="KW-0472">Membrane</keyword>
<dbReference type="InterPro" id="IPR008547">
    <property type="entry name" value="DUF829_TMEM53"/>
</dbReference>
<evidence type="ECO:0000313" key="2">
    <source>
        <dbReference type="Proteomes" id="UP000694888"/>
    </source>
</evidence>
<keyword evidence="2" id="KW-1185">Reference proteome</keyword>
<accession>A0ABM0K8N7</accession>
<name>A0ABM0K8N7_APLCA</name>
<evidence type="ECO:0000256" key="1">
    <source>
        <dbReference type="SAM" id="MobiDB-lite"/>
    </source>
</evidence>
<dbReference type="SUPFAM" id="SSF53474">
    <property type="entry name" value="alpha/beta-Hydrolases"/>
    <property type="match status" value="1"/>
</dbReference>
<dbReference type="RefSeq" id="XP_005111442.1">
    <property type="nucleotide sequence ID" value="XM_005111385.3"/>
</dbReference>
<dbReference type="PANTHER" id="PTHR20908">
    <property type="entry name" value="LD15586P"/>
    <property type="match status" value="1"/>
</dbReference>
<keyword evidence="3" id="KW-0812">Transmembrane</keyword>
<dbReference type="GeneID" id="101845284"/>
<protein>
    <submittedName>
        <fullName evidence="3">Transmembrane protein 53-B</fullName>
    </submittedName>
</protein>
<gene>
    <name evidence="3" type="primary">LOC101845284</name>
</gene>
<proteinExistence type="predicted"/>